<evidence type="ECO:0000313" key="2">
    <source>
        <dbReference type="Proteomes" id="UP000247810"/>
    </source>
</evidence>
<dbReference type="VEuPathDB" id="FungiDB:BO71DRAFT_426270"/>
<dbReference type="PANTHER" id="PTHR37535:SF2">
    <property type="entry name" value="FINGER DOMAIN PROTEIN, PUTATIVE (AFU_ORTHOLOGUE AFUA_6G09300)-RELATED"/>
    <property type="match status" value="1"/>
</dbReference>
<dbReference type="AlphaFoldDB" id="A0A319F164"/>
<dbReference type="EMBL" id="KZ825813">
    <property type="protein sequence ID" value="PYH98302.1"/>
    <property type="molecule type" value="Genomic_DNA"/>
</dbReference>
<reference evidence="1 2" key="1">
    <citation type="submission" date="2018-02" db="EMBL/GenBank/DDBJ databases">
        <title>The genomes of Aspergillus section Nigri reveals drivers in fungal speciation.</title>
        <authorList>
            <consortium name="DOE Joint Genome Institute"/>
            <person name="Vesth T.C."/>
            <person name="Nybo J."/>
            <person name="Theobald S."/>
            <person name="Brandl J."/>
            <person name="Frisvad J.C."/>
            <person name="Nielsen K.F."/>
            <person name="Lyhne E.K."/>
            <person name="Kogle M.E."/>
            <person name="Kuo A."/>
            <person name="Riley R."/>
            <person name="Clum A."/>
            <person name="Nolan M."/>
            <person name="Lipzen A."/>
            <person name="Salamov A."/>
            <person name="Henrissat B."/>
            <person name="Wiebenga A."/>
            <person name="De vries R.P."/>
            <person name="Grigoriev I.V."/>
            <person name="Mortensen U.H."/>
            <person name="Andersen M.R."/>
            <person name="Baker S.E."/>
        </authorList>
    </citation>
    <scope>NUCLEOTIDE SEQUENCE [LARGE SCALE GENOMIC DNA]</scope>
    <source>
        <strain evidence="1 2">CBS 707.79</strain>
    </source>
</reference>
<evidence type="ECO:0000313" key="1">
    <source>
        <dbReference type="EMBL" id="PYH98302.1"/>
    </source>
</evidence>
<sequence>MDPPFDSFCKGSGQDPTKYFYWLSDTPETVRFLKALFSWRYAQRRGKDGRRTPGIKYKSLLQTFWKWWHLVYKAEVGYGFSKDTLVKINDVLAIVAAEIKLLHGRRPKATMYIEDVAEFARVLLSTTETTFDCGWLRMQLLLFCQLAAITGSRPGALLNLRYRHLSLTLIRNPDGGRPSLFIYLTPEFTKPFLGDKEPNTFLIPEIIYDPILVLSPHIFLLGMLFRIQGFKSFATNGPAVDCPENLYSLQIQKGLGQLELKLRDEILDQFIFCNAIREADGFQIALEEQLTDGSLRYRMKRAGEITGFAQVTKPYGLRYGAAKAFNDSRESIPNLPR</sequence>
<dbReference type="OrthoDB" id="4504885at2759"/>
<gene>
    <name evidence="1" type="ORF">BO71DRAFT_426270</name>
</gene>
<accession>A0A319F164</accession>
<dbReference type="STRING" id="1448320.A0A319F164"/>
<dbReference type="InterPro" id="IPR021842">
    <property type="entry name" value="DUF3435"/>
</dbReference>
<proteinExistence type="predicted"/>
<dbReference type="Proteomes" id="UP000247810">
    <property type="component" value="Unassembled WGS sequence"/>
</dbReference>
<evidence type="ECO:0008006" key="3">
    <source>
        <dbReference type="Google" id="ProtNLM"/>
    </source>
</evidence>
<organism evidence="1 2">
    <name type="scientific">Aspergillus ellipticus CBS 707.79</name>
    <dbReference type="NCBI Taxonomy" id="1448320"/>
    <lineage>
        <taxon>Eukaryota</taxon>
        <taxon>Fungi</taxon>
        <taxon>Dikarya</taxon>
        <taxon>Ascomycota</taxon>
        <taxon>Pezizomycotina</taxon>
        <taxon>Eurotiomycetes</taxon>
        <taxon>Eurotiomycetidae</taxon>
        <taxon>Eurotiales</taxon>
        <taxon>Aspergillaceae</taxon>
        <taxon>Aspergillus</taxon>
        <taxon>Aspergillus subgen. Circumdati</taxon>
    </lineage>
</organism>
<dbReference type="Pfam" id="PF11917">
    <property type="entry name" value="DUF3435"/>
    <property type="match status" value="1"/>
</dbReference>
<protein>
    <recommendedName>
        <fullName evidence="3">Tyr recombinase domain-containing protein</fullName>
    </recommendedName>
</protein>
<dbReference type="PANTHER" id="PTHR37535">
    <property type="entry name" value="FLUG DOMAIN PROTEIN"/>
    <property type="match status" value="1"/>
</dbReference>
<keyword evidence="2" id="KW-1185">Reference proteome</keyword>
<name>A0A319F164_9EURO</name>